<name>A0ABU1UJR6_9ACTN</name>
<dbReference type="InterPro" id="IPR036390">
    <property type="entry name" value="WH_DNA-bd_sf"/>
</dbReference>
<dbReference type="Gene3D" id="1.20.120.530">
    <property type="entry name" value="GntR ligand-binding domain-like"/>
    <property type="match status" value="1"/>
</dbReference>
<evidence type="ECO:0000256" key="2">
    <source>
        <dbReference type="ARBA" id="ARBA00023125"/>
    </source>
</evidence>
<proteinExistence type="predicted"/>
<feature type="domain" description="HTH gntR-type" evidence="4">
    <location>
        <begin position="22"/>
        <end position="92"/>
    </location>
</feature>
<dbReference type="RefSeq" id="WP_309965719.1">
    <property type="nucleotide sequence ID" value="NZ_JAVDWH010000001.1"/>
</dbReference>
<dbReference type="Proteomes" id="UP001257739">
    <property type="component" value="Unassembled WGS sequence"/>
</dbReference>
<keyword evidence="1" id="KW-0805">Transcription regulation</keyword>
<protein>
    <submittedName>
        <fullName evidence="5">DNA-binding FadR family transcriptional regulator</fullName>
    </submittedName>
</protein>
<sequence length="247" mass="26331">MATVRRPATRTRSAIFAPLGDEGRAVRVENRLAEAIRSGVLTDGERLPSEPELAAMLGVATVTAREALVALRAQGLVTTTRGRGGGSFVTRPEPSGGAELGSRLAAMSRVELRDRGTIYGVILAGCAELAAERADASDIEGLRALLVDENETDVGLWRHADSELYLSVAALTQSARMTREVVRLEADIGALLRLPLSDPAFRDATAARHLALVDAIEAHASDEARRCVREHIGDALERLADLHAAMP</sequence>
<dbReference type="InterPro" id="IPR036388">
    <property type="entry name" value="WH-like_DNA-bd_sf"/>
</dbReference>
<evidence type="ECO:0000313" key="5">
    <source>
        <dbReference type="EMBL" id="MDR7085427.1"/>
    </source>
</evidence>
<dbReference type="PROSITE" id="PS50949">
    <property type="entry name" value="HTH_GNTR"/>
    <property type="match status" value="1"/>
</dbReference>
<dbReference type="PANTHER" id="PTHR43537">
    <property type="entry name" value="TRANSCRIPTIONAL REGULATOR, GNTR FAMILY"/>
    <property type="match status" value="1"/>
</dbReference>
<gene>
    <name evidence="5" type="ORF">J2X11_000266</name>
</gene>
<dbReference type="EMBL" id="JAVDWH010000001">
    <property type="protein sequence ID" value="MDR7085427.1"/>
    <property type="molecule type" value="Genomic_DNA"/>
</dbReference>
<dbReference type="SUPFAM" id="SSF48008">
    <property type="entry name" value="GntR ligand-binding domain-like"/>
    <property type="match status" value="1"/>
</dbReference>
<reference evidence="5 6" key="1">
    <citation type="submission" date="2023-07" db="EMBL/GenBank/DDBJ databases">
        <title>Sorghum-associated microbial communities from plants grown in Nebraska, USA.</title>
        <authorList>
            <person name="Schachtman D."/>
        </authorList>
    </citation>
    <scope>NUCLEOTIDE SEQUENCE [LARGE SCALE GENOMIC DNA]</scope>
    <source>
        <strain evidence="5 6">BE248</strain>
    </source>
</reference>
<dbReference type="SMART" id="SM00895">
    <property type="entry name" value="FCD"/>
    <property type="match status" value="1"/>
</dbReference>
<evidence type="ECO:0000256" key="3">
    <source>
        <dbReference type="ARBA" id="ARBA00023163"/>
    </source>
</evidence>
<dbReference type="PANTHER" id="PTHR43537:SF24">
    <property type="entry name" value="GLUCONATE OPERON TRANSCRIPTIONAL REPRESSOR"/>
    <property type="match status" value="1"/>
</dbReference>
<dbReference type="InterPro" id="IPR008920">
    <property type="entry name" value="TF_FadR/GntR_C"/>
</dbReference>
<dbReference type="PRINTS" id="PR00035">
    <property type="entry name" value="HTHGNTR"/>
</dbReference>
<organism evidence="5 6">
    <name type="scientific">Aeromicrobium panaciterrae</name>
    <dbReference type="NCBI Taxonomy" id="363861"/>
    <lineage>
        <taxon>Bacteria</taxon>
        <taxon>Bacillati</taxon>
        <taxon>Actinomycetota</taxon>
        <taxon>Actinomycetes</taxon>
        <taxon>Propionibacteriales</taxon>
        <taxon>Nocardioidaceae</taxon>
        <taxon>Aeromicrobium</taxon>
    </lineage>
</organism>
<dbReference type="CDD" id="cd07377">
    <property type="entry name" value="WHTH_GntR"/>
    <property type="match status" value="1"/>
</dbReference>
<keyword evidence="3" id="KW-0804">Transcription</keyword>
<dbReference type="InterPro" id="IPR011711">
    <property type="entry name" value="GntR_C"/>
</dbReference>
<dbReference type="SUPFAM" id="SSF46785">
    <property type="entry name" value="Winged helix' DNA-binding domain"/>
    <property type="match status" value="1"/>
</dbReference>
<evidence type="ECO:0000313" key="6">
    <source>
        <dbReference type="Proteomes" id="UP001257739"/>
    </source>
</evidence>
<dbReference type="Pfam" id="PF07729">
    <property type="entry name" value="FCD"/>
    <property type="match status" value="1"/>
</dbReference>
<dbReference type="GO" id="GO:0003677">
    <property type="term" value="F:DNA binding"/>
    <property type="evidence" value="ECO:0007669"/>
    <property type="project" value="UniProtKB-KW"/>
</dbReference>
<accession>A0ABU1UJR6</accession>
<dbReference type="InterPro" id="IPR000524">
    <property type="entry name" value="Tscrpt_reg_HTH_GntR"/>
</dbReference>
<dbReference type="SMART" id="SM00345">
    <property type="entry name" value="HTH_GNTR"/>
    <property type="match status" value="1"/>
</dbReference>
<comment type="caution">
    <text evidence="5">The sequence shown here is derived from an EMBL/GenBank/DDBJ whole genome shotgun (WGS) entry which is preliminary data.</text>
</comment>
<evidence type="ECO:0000259" key="4">
    <source>
        <dbReference type="PROSITE" id="PS50949"/>
    </source>
</evidence>
<evidence type="ECO:0000256" key="1">
    <source>
        <dbReference type="ARBA" id="ARBA00023015"/>
    </source>
</evidence>
<dbReference type="Gene3D" id="1.10.10.10">
    <property type="entry name" value="Winged helix-like DNA-binding domain superfamily/Winged helix DNA-binding domain"/>
    <property type="match status" value="1"/>
</dbReference>
<keyword evidence="2 5" id="KW-0238">DNA-binding</keyword>
<keyword evidence="6" id="KW-1185">Reference proteome</keyword>
<dbReference type="Pfam" id="PF00392">
    <property type="entry name" value="GntR"/>
    <property type="match status" value="1"/>
</dbReference>